<keyword evidence="9" id="KW-0282">Flagellum</keyword>
<evidence type="ECO:0000256" key="7">
    <source>
        <dbReference type="HAMAP-Rule" id="MF_00415"/>
    </source>
</evidence>
<proteinExistence type="inferred from homology"/>
<dbReference type="HAMAP" id="MF_00415">
    <property type="entry name" value="FlgH"/>
    <property type="match status" value="1"/>
</dbReference>
<comment type="function">
    <text evidence="1 7">Assembles around the rod to form the L-ring and probably protects the motor/basal body from shearing forces during rotation.</text>
</comment>
<dbReference type="PANTHER" id="PTHR34933:SF1">
    <property type="entry name" value="FLAGELLAR L-RING PROTEIN"/>
    <property type="match status" value="1"/>
</dbReference>
<evidence type="ECO:0000256" key="3">
    <source>
        <dbReference type="ARBA" id="ARBA00022729"/>
    </source>
</evidence>
<comment type="subunit">
    <text evidence="7">The basal body constitutes a major portion of the flagellar organelle and consists of four rings (L,P,S, and M) mounted on a central rod.</text>
</comment>
<comment type="similarity">
    <text evidence="2 7">Belongs to the FlgH family.</text>
</comment>
<keyword evidence="8" id="KW-1133">Transmembrane helix</keyword>
<keyword evidence="4 7" id="KW-0472">Membrane</keyword>
<evidence type="ECO:0000256" key="1">
    <source>
        <dbReference type="ARBA" id="ARBA00002591"/>
    </source>
</evidence>
<evidence type="ECO:0000256" key="6">
    <source>
        <dbReference type="ARBA" id="ARBA00023237"/>
    </source>
</evidence>
<sequence length="266" mass="27289">MTNHRSAHLTLPLAAGAGPAPASLGITLPRALRRRRTPARLAGLTFTAPAAALSLAALALSAPGQAARPRPGFAASLPVAPLPAAVRPATGAIFDASQGYAGLVQGTLARRVGDPLTILLVESTSTSKAAGSKTSRNGGFSLTPPTAGPLSILKPDALNASGQSSFKGDGTASQTSSFNGTVGVTIAEVRPNGTALVKGEKRLLLSQGQEWIQFSGIVRLADIDPQNTVRSSQVADARMEYAGNGAVQRAGREGWLSRFFNMLSPF</sequence>
<dbReference type="Pfam" id="PF02107">
    <property type="entry name" value="FlgH"/>
    <property type="match status" value="1"/>
</dbReference>
<evidence type="ECO:0000256" key="2">
    <source>
        <dbReference type="ARBA" id="ARBA00006929"/>
    </source>
</evidence>
<keyword evidence="9" id="KW-0969">Cilium</keyword>
<evidence type="ECO:0000256" key="5">
    <source>
        <dbReference type="ARBA" id="ARBA00023143"/>
    </source>
</evidence>
<keyword evidence="3" id="KW-0732">Signal</keyword>
<comment type="caution">
    <text evidence="9">The sequence shown here is derived from an EMBL/GenBank/DDBJ whole genome shotgun (WGS) entry which is preliminary data.</text>
</comment>
<keyword evidence="5 7" id="KW-0975">Bacterial flagellum</keyword>
<dbReference type="RefSeq" id="WP_379510748.1">
    <property type="nucleotide sequence ID" value="NZ_JBHRTQ010000013.1"/>
</dbReference>
<dbReference type="PRINTS" id="PR01008">
    <property type="entry name" value="FLGLRINGFLGH"/>
</dbReference>
<keyword evidence="6 7" id="KW-0998">Cell outer membrane</keyword>
<dbReference type="EMBL" id="JBHRTQ010000013">
    <property type="protein sequence ID" value="MFC3175369.1"/>
    <property type="molecule type" value="Genomic_DNA"/>
</dbReference>
<gene>
    <name evidence="7" type="primary">flgH</name>
    <name evidence="9" type="ORF">ACFOD9_14000</name>
</gene>
<dbReference type="InterPro" id="IPR000527">
    <property type="entry name" value="Flag_Lring"/>
</dbReference>
<organism evidence="9 10">
    <name type="scientific">Novosphingobium bradum</name>
    <dbReference type="NCBI Taxonomy" id="1737444"/>
    <lineage>
        <taxon>Bacteria</taxon>
        <taxon>Pseudomonadati</taxon>
        <taxon>Pseudomonadota</taxon>
        <taxon>Alphaproteobacteria</taxon>
        <taxon>Sphingomonadales</taxon>
        <taxon>Sphingomonadaceae</taxon>
        <taxon>Novosphingobium</taxon>
    </lineage>
</organism>
<reference evidence="10" key="1">
    <citation type="journal article" date="2019" name="Int. J. Syst. Evol. Microbiol.">
        <title>The Global Catalogue of Microorganisms (GCM) 10K type strain sequencing project: providing services to taxonomists for standard genome sequencing and annotation.</title>
        <authorList>
            <consortium name="The Broad Institute Genomics Platform"/>
            <consortium name="The Broad Institute Genome Sequencing Center for Infectious Disease"/>
            <person name="Wu L."/>
            <person name="Ma J."/>
        </authorList>
    </citation>
    <scope>NUCLEOTIDE SEQUENCE [LARGE SCALE GENOMIC DNA]</scope>
    <source>
        <strain evidence="10">KCTC 42984</strain>
    </source>
</reference>
<dbReference type="PANTHER" id="PTHR34933">
    <property type="entry name" value="FLAGELLAR L-RING PROTEIN"/>
    <property type="match status" value="1"/>
</dbReference>
<protein>
    <recommendedName>
        <fullName evidence="7">Flagellar L-ring protein</fullName>
    </recommendedName>
    <alternativeName>
        <fullName evidence="7">Basal body L-ring protein</fullName>
    </alternativeName>
</protein>
<evidence type="ECO:0000256" key="8">
    <source>
        <dbReference type="SAM" id="Phobius"/>
    </source>
</evidence>
<comment type="subcellular location">
    <subcellularLocation>
        <location evidence="7">Cell outer membrane</location>
    </subcellularLocation>
    <subcellularLocation>
        <location evidence="7">Bacterial flagellum basal body</location>
    </subcellularLocation>
</comment>
<name>A0ABV7IRP9_9SPHN</name>
<accession>A0ABV7IRP9</accession>
<evidence type="ECO:0000256" key="4">
    <source>
        <dbReference type="ARBA" id="ARBA00023136"/>
    </source>
</evidence>
<evidence type="ECO:0000313" key="10">
    <source>
        <dbReference type="Proteomes" id="UP001595604"/>
    </source>
</evidence>
<keyword evidence="8" id="KW-0812">Transmembrane</keyword>
<keyword evidence="9" id="KW-0966">Cell projection</keyword>
<feature type="transmembrane region" description="Helical" evidence="8">
    <location>
        <begin position="41"/>
        <end position="60"/>
    </location>
</feature>
<keyword evidence="10" id="KW-1185">Reference proteome</keyword>
<evidence type="ECO:0000313" key="9">
    <source>
        <dbReference type="EMBL" id="MFC3175369.1"/>
    </source>
</evidence>
<dbReference type="Proteomes" id="UP001595604">
    <property type="component" value="Unassembled WGS sequence"/>
</dbReference>